<feature type="transmembrane region" description="Helical" evidence="1">
    <location>
        <begin position="31"/>
        <end position="53"/>
    </location>
</feature>
<sequence length="145" mass="16793">MKVVLLDLLNNDSNMETFDLNYVMNNAYNNVWVLGSVNGLICLAIEFTNLFIWNLSIRKFKTSLESRSRDKPFCFKYGFGCDDSLDDYKKMVDEDFSGVTKLPSLGAMWSTKTWKFVNRRISEANSYLRDLDKEQNIVSIDLANE</sequence>
<reference evidence="2 3" key="1">
    <citation type="journal article" date="2014" name="Nat. Genet.">
        <title>Genome sequence of the hot pepper provides insights into the evolution of pungency in Capsicum species.</title>
        <authorList>
            <person name="Kim S."/>
            <person name="Park M."/>
            <person name="Yeom S.I."/>
            <person name="Kim Y.M."/>
            <person name="Lee J.M."/>
            <person name="Lee H.A."/>
            <person name="Seo E."/>
            <person name="Choi J."/>
            <person name="Cheong K."/>
            <person name="Kim K.T."/>
            <person name="Jung K."/>
            <person name="Lee G.W."/>
            <person name="Oh S.K."/>
            <person name="Bae C."/>
            <person name="Kim S.B."/>
            <person name="Lee H.Y."/>
            <person name="Kim S.Y."/>
            <person name="Kim M.S."/>
            <person name="Kang B.C."/>
            <person name="Jo Y.D."/>
            <person name="Yang H.B."/>
            <person name="Jeong H.J."/>
            <person name="Kang W.H."/>
            <person name="Kwon J.K."/>
            <person name="Shin C."/>
            <person name="Lim J.Y."/>
            <person name="Park J.H."/>
            <person name="Huh J.H."/>
            <person name="Kim J.S."/>
            <person name="Kim B.D."/>
            <person name="Cohen O."/>
            <person name="Paran I."/>
            <person name="Suh M.C."/>
            <person name="Lee S.B."/>
            <person name="Kim Y.K."/>
            <person name="Shin Y."/>
            <person name="Noh S.J."/>
            <person name="Park J."/>
            <person name="Seo Y.S."/>
            <person name="Kwon S.Y."/>
            <person name="Kim H.A."/>
            <person name="Park J.M."/>
            <person name="Kim H.J."/>
            <person name="Choi S.B."/>
            <person name="Bosland P.W."/>
            <person name="Reeves G."/>
            <person name="Jo S.H."/>
            <person name="Lee B.W."/>
            <person name="Cho H.T."/>
            <person name="Choi H.S."/>
            <person name="Lee M.S."/>
            <person name="Yu Y."/>
            <person name="Do Choi Y."/>
            <person name="Park B.S."/>
            <person name="van Deynze A."/>
            <person name="Ashrafi H."/>
            <person name="Hill T."/>
            <person name="Kim W.T."/>
            <person name="Pai H.S."/>
            <person name="Ahn H.K."/>
            <person name="Yeam I."/>
            <person name="Giovannoni J.J."/>
            <person name="Rose J.K."/>
            <person name="Sorensen I."/>
            <person name="Lee S.J."/>
            <person name="Kim R.W."/>
            <person name="Choi I.Y."/>
            <person name="Choi B.S."/>
            <person name="Lim J.S."/>
            <person name="Lee Y.H."/>
            <person name="Choi D."/>
        </authorList>
    </citation>
    <scope>NUCLEOTIDE SEQUENCE [LARGE SCALE GENOMIC DNA]</scope>
    <source>
        <strain evidence="3">cv. CM334</strain>
    </source>
</reference>
<evidence type="ECO:0000256" key="1">
    <source>
        <dbReference type="SAM" id="Phobius"/>
    </source>
</evidence>
<keyword evidence="1" id="KW-0812">Transmembrane</keyword>
<dbReference type="EMBL" id="AYRZ02000002">
    <property type="protein sequence ID" value="PHT89203.1"/>
    <property type="molecule type" value="Genomic_DNA"/>
</dbReference>
<keyword evidence="1" id="KW-1133">Transmembrane helix</keyword>
<reference evidence="2 3" key="2">
    <citation type="journal article" date="2017" name="Genome Biol.">
        <title>New reference genome sequences of hot pepper reveal the massive evolution of plant disease-resistance genes by retroduplication.</title>
        <authorList>
            <person name="Kim S."/>
            <person name="Park J."/>
            <person name="Yeom S.I."/>
            <person name="Kim Y.M."/>
            <person name="Seo E."/>
            <person name="Kim K.T."/>
            <person name="Kim M.S."/>
            <person name="Lee J.M."/>
            <person name="Cheong K."/>
            <person name="Shin H.S."/>
            <person name="Kim S.B."/>
            <person name="Han K."/>
            <person name="Lee J."/>
            <person name="Park M."/>
            <person name="Lee H.A."/>
            <person name="Lee H.Y."/>
            <person name="Lee Y."/>
            <person name="Oh S."/>
            <person name="Lee J.H."/>
            <person name="Choi E."/>
            <person name="Choi E."/>
            <person name="Lee S.E."/>
            <person name="Jeon J."/>
            <person name="Kim H."/>
            <person name="Choi G."/>
            <person name="Song H."/>
            <person name="Lee J."/>
            <person name="Lee S.C."/>
            <person name="Kwon J.K."/>
            <person name="Lee H.Y."/>
            <person name="Koo N."/>
            <person name="Hong Y."/>
            <person name="Kim R.W."/>
            <person name="Kang W.H."/>
            <person name="Huh J.H."/>
            <person name="Kang B.C."/>
            <person name="Yang T.J."/>
            <person name="Lee Y.H."/>
            <person name="Bennetzen J.L."/>
            <person name="Choi D."/>
        </authorList>
    </citation>
    <scope>NUCLEOTIDE SEQUENCE [LARGE SCALE GENOMIC DNA]</scope>
    <source>
        <strain evidence="3">cv. CM334</strain>
    </source>
</reference>
<keyword evidence="3" id="KW-1185">Reference proteome</keyword>
<dbReference type="AlphaFoldDB" id="A0A2G3A4S6"/>
<organism evidence="2 3">
    <name type="scientific">Capsicum annuum</name>
    <name type="common">Capsicum pepper</name>
    <dbReference type="NCBI Taxonomy" id="4072"/>
    <lineage>
        <taxon>Eukaryota</taxon>
        <taxon>Viridiplantae</taxon>
        <taxon>Streptophyta</taxon>
        <taxon>Embryophyta</taxon>
        <taxon>Tracheophyta</taxon>
        <taxon>Spermatophyta</taxon>
        <taxon>Magnoliopsida</taxon>
        <taxon>eudicotyledons</taxon>
        <taxon>Gunneridae</taxon>
        <taxon>Pentapetalae</taxon>
        <taxon>asterids</taxon>
        <taxon>lamiids</taxon>
        <taxon>Solanales</taxon>
        <taxon>Solanaceae</taxon>
        <taxon>Solanoideae</taxon>
        <taxon>Capsiceae</taxon>
        <taxon>Capsicum</taxon>
    </lineage>
</organism>
<evidence type="ECO:0000313" key="2">
    <source>
        <dbReference type="EMBL" id="PHT89203.1"/>
    </source>
</evidence>
<comment type="caution">
    <text evidence="2">The sequence shown here is derived from an EMBL/GenBank/DDBJ whole genome shotgun (WGS) entry which is preliminary data.</text>
</comment>
<gene>
    <name evidence="2" type="ORF">T459_04316</name>
</gene>
<dbReference type="Proteomes" id="UP000222542">
    <property type="component" value="Unassembled WGS sequence"/>
</dbReference>
<name>A0A2G3A4S6_CAPAN</name>
<dbReference type="Gramene" id="PHT89203">
    <property type="protein sequence ID" value="PHT89203"/>
    <property type="gene ID" value="T459_04316"/>
</dbReference>
<evidence type="ECO:0000313" key="3">
    <source>
        <dbReference type="Proteomes" id="UP000222542"/>
    </source>
</evidence>
<proteinExistence type="predicted"/>
<keyword evidence="1" id="KW-0472">Membrane</keyword>
<accession>A0A2G3A4S6</accession>
<protein>
    <submittedName>
        <fullName evidence="2">Uncharacterized protein</fullName>
    </submittedName>
</protein>